<evidence type="ECO:0000313" key="2">
    <source>
        <dbReference type="Proteomes" id="UP000094271"/>
    </source>
</evidence>
<comment type="caution">
    <text evidence="1">The sequence shown here is derived from an EMBL/GenBank/DDBJ whole genome shotgun (WGS) entry which is preliminary data.</text>
</comment>
<reference evidence="1 2" key="1">
    <citation type="submission" date="2016-08" db="EMBL/GenBank/DDBJ databases">
        <authorList>
            <person name="Seilhamer J.J."/>
        </authorList>
    </citation>
    <scope>NUCLEOTIDE SEQUENCE [LARGE SCALE GENOMIC DNA]</scope>
    <source>
        <strain evidence="1 2">NML150140-1</strain>
    </source>
</reference>
<protein>
    <recommendedName>
        <fullName evidence="3">DUF4832 domain-containing protein</fullName>
    </recommendedName>
</protein>
<dbReference type="Proteomes" id="UP000094271">
    <property type="component" value="Unassembled WGS sequence"/>
</dbReference>
<dbReference type="RefSeq" id="WP_069431965.1">
    <property type="nucleotide sequence ID" value="NZ_MEHA01000020.1"/>
</dbReference>
<gene>
    <name evidence="1" type="ORF">BEI59_22795</name>
</gene>
<name>A0A1E3UCJ9_9FIRM</name>
<evidence type="ECO:0008006" key="3">
    <source>
        <dbReference type="Google" id="ProtNLM"/>
    </source>
</evidence>
<dbReference type="Gene3D" id="3.20.20.80">
    <property type="entry name" value="Glycosidases"/>
    <property type="match status" value="1"/>
</dbReference>
<proteinExistence type="predicted"/>
<dbReference type="OrthoDB" id="9761426at2"/>
<accession>A0A1E3UCJ9</accession>
<dbReference type="EMBL" id="MEHA01000020">
    <property type="protein sequence ID" value="ODR47503.1"/>
    <property type="molecule type" value="Genomic_DNA"/>
</dbReference>
<organism evidence="1 2">
    <name type="scientific">Eisenbergiella tayi</name>
    <dbReference type="NCBI Taxonomy" id="1432052"/>
    <lineage>
        <taxon>Bacteria</taxon>
        <taxon>Bacillati</taxon>
        <taxon>Bacillota</taxon>
        <taxon>Clostridia</taxon>
        <taxon>Lachnospirales</taxon>
        <taxon>Lachnospiraceae</taxon>
        <taxon>Eisenbergiella</taxon>
    </lineage>
</organism>
<sequence>MGGFEDNAFNNPFSGRKSEQVAYFMPYKGHIHNPGMGIISMAISDHMTTGYTPQERATNDRKKPFTLSAKMLEEVTALTYIDNLYIRVGWNDVQKERGRLDLIPEFEMAVEAAKKAGISWGLRIMQASPSNPAEHLIPDFLVDKLPMYPYFDGDFYGPSPKKLPLYTEEYLKYWEEMLVLLGEKYDKTTELEYVDVSGFGLWGEGHHGCHVKPDGPVVDLEMDSRERTEEIVANLIQSHQKAFPATPMVLNLVLSEYRAAQQAIQEGCWVRRDSYHHWFQADQAQYGLMKRPDAAMIFETVMPGISMEDNEDPAFRYSYLEMPDRMCDYGAAYGIVGFNPLDTLHADHMVPQLFDAFKNRLGYRLRPSICWKVLQEDGSQSLVLGMVNDGVANPPGIVIFKAESKGKISSVSVEPGTLGGRMALVELPLPENCGDKVVLSMDIVIGQKRRPVRFAAEVRSGQAPYELNICLKH</sequence>
<dbReference type="AlphaFoldDB" id="A0A1E3UCJ9"/>
<evidence type="ECO:0000313" key="1">
    <source>
        <dbReference type="EMBL" id="ODR47503.1"/>
    </source>
</evidence>